<dbReference type="Proteomes" id="UP000008782">
    <property type="component" value="Unassembled WGS sequence"/>
</dbReference>
<dbReference type="RefSeq" id="XP_008089871.1">
    <property type="nucleotide sequence ID" value="XM_008091680.1"/>
</dbReference>
<dbReference type="AlphaFoldDB" id="E3Q584"/>
<dbReference type="VEuPathDB" id="FungiDB:GLRG_00995"/>
<dbReference type="OrthoDB" id="5225385at2759"/>
<dbReference type="eggNOG" id="ENOG502T5TV">
    <property type="taxonomic scope" value="Eukaryota"/>
</dbReference>
<feature type="chain" id="PRO_5003180065" evidence="1">
    <location>
        <begin position="18"/>
        <end position="127"/>
    </location>
</feature>
<dbReference type="HOGENOM" id="CLU_151422_0_0_1"/>
<dbReference type="EMBL" id="GG697333">
    <property type="protein sequence ID" value="EFQ25851.1"/>
    <property type="molecule type" value="Genomic_DNA"/>
</dbReference>
<keyword evidence="1" id="KW-0732">Signal</keyword>
<feature type="signal peptide" evidence="1">
    <location>
        <begin position="1"/>
        <end position="17"/>
    </location>
</feature>
<reference evidence="3" key="1">
    <citation type="journal article" date="2012" name="Nat. Genet.">
        <title>Lifestyle transitions in plant pathogenic Colletotrichum fungi deciphered by genome and transcriptome analyses.</title>
        <authorList>
            <person name="O'Connell R.J."/>
            <person name="Thon M.R."/>
            <person name="Hacquard S."/>
            <person name="Amyotte S.G."/>
            <person name="Kleemann J."/>
            <person name="Torres M.F."/>
            <person name="Damm U."/>
            <person name="Buiate E.A."/>
            <person name="Epstein L."/>
            <person name="Alkan N."/>
            <person name="Altmueller J."/>
            <person name="Alvarado-Balderrama L."/>
            <person name="Bauser C.A."/>
            <person name="Becker C."/>
            <person name="Birren B.W."/>
            <person name="Chen Z."/>
            <person name="Choi J."/>
            <person name="Crouch J.A."/>
            <person name="Duvick J.P."/>
            <person name="Farman M.A."/>
            <person name="Gan P."/>
            <person name="Heiman D."/>
            <person name="Henrissat B."/>
            <person name="Howard R.J."/>
            <person name="Kabbage M."/>
            <person name="Koch C."/>
            <person name="Kracher B."/>
            <person name="Kubo Y."/>
            <person name="Law A.D."/>
            <person name="Lebrun M.-H."/>
            <person name="Lee Y.-H."/>
            <person name="Miyara I."/>
            <person name="Moore N."/>
            <person name="Neumann U."/>
            <person name="Nordstroem K."/>
            <person name="Panaccione D.G."/>
            <person name="Panstruga R."/>
            <person name="Place M."/>
            <person name="Proctor R.H."/>
            <person name="Prusky D."/>
            <person name="Rech G."/>
            <person name="Reinhardt R."/>
            <person name="Rollins J.A."/>
            <person name="Rounsley S."/>
            <person name="Schardl C.L."/>
            <person name="Schwartz D.C."/>
            <person name="Shenoy N."/>
            <person name="Shirasu K."/>
            <person name="Sikhakolli U.R."/>
            <person name="Stueber K."/>
            <person name="Sukno S.A."/>
            <person name="Sweigard J.A."/>
            <person name="Takano Y."/>
            <person name="Takahara H."/>
            <person name="Trail F."/>
            <person name="van der Does H.C."/>
            <person name="Voll L.M."/>
            <person name="Will I."/>
            <person name="Young S."/>
            <person name="Zeng Q."/>
            <person name="Zhang J."/>
            <person name="Zhou S."/>
            <person name="Dickman M.B."/>
            <person name="Schulze-Lefert P."/>
            <person name="Ver Loren van Themaat E."/>
            <person name="Ma L.-J."/>
            <person name="Vaillancourt L.J."/>
        </authorList>
    </citation>
    <scope>NUCLEOTIDE SEQUENCE [LARGE SCALE GENOMIC DNA]</scope>
    <source>
        <strain evidence="3">M1.001 / M2 / FGSC 10212</strain>
    </source>
</reference>
<gene>
    <name evidence="2" type="ORF">GLRG_00995</name>
</gene>
<dbReference type="GeneID" id="24406360"/>
<evidence type="ECO:0000313" key="2">
    <source>
        <dbReference type="EMBL" id="EFQ25851.1"/>
    </source>
</evidence>
<name>E3Q584_COLGM</name>
<organism evidence="3">
    <name type="scientific">Colletotrichum graminicola (strain M1.001 / M2 / FGSC 10212)</name>
    <name type="common">Maize anthracnose fungus</name>
    <name type="synonym">Glomerella graminicola</name>
    <dbReference type="NCBI Taxonomy" id="645133"/>
    <lineage>
        <taxon>Eukaryota</taxon>
        <taxon>Fungi</taxon>
        <taxon>Dikarya</taxon>
        <taxon>Ascomycota</taxon>
        <taxon>Pezizomycotina</taxon>
        <taxon>Sordariomycetes</taxon>
        <taxon>Hypocreomycetidae</taxon>
        <taxon>Glomerellales</taxon>
        <taxon>Glomerellaceae</taxon>
        <taxon>Colletotrichum</taxon>
        <taxon>Colletotrichum graminicola species complex</taxon>
    </lineage>
</organism>
<accession>E3Q584</accession>
<dbReference type="Pfam" id="PF19951">
    <property type="entry name" value="DUF6413"/>
    <property type="match status" value="1"/>
</dbReference>
<sequence>MRFSTLLFFLAPLAVLGDDDDVFDDQGRITAGDPATGPLCCNRGVADPSGTCKAMGLNSYACESFRKNNEGPVAGDPDDKSGCDNGSLELFPVGRDVKGFVANSKDSVILGPSSLGAVFKAFIGCAA</sequence>
<evidence type="ECO:0000313" key="3">
    <source>
        <dbReference type="Proteomes" id="UP000008782"/>
    </source>
</evidence>
<evidence type="ECO:0000256" key="1">
    <source>
        <dbReference type="SAM" id="SignalP"/>
    </source>
</evidence>
<dbReference type="InterPro" id="IPR045634">
    <property type="entry name" value="DUF6413"/>
</dbReference>
<proteinExistence type="predicted"/>
<protein>
    <submittedName>
        <fullName evidence="2">Uncharacterized protein</fullName>
    </submittedName>
</protein>
<keyword evidence="3" id="KW-1185">Reference proteome</keyword>